<evidence type="ECO:0000313" key="2">
    <source>
        <dbReference type="EMBL" id="SVB78649.1"/>
    </source>
</evidence>
<dbReference type="AlphaFoldDB" id="A0A382GUL3"/>
<gene>
    <name evidence="2" type="ORF">METZ01_LOCUS231503</name>
</gene>
<dbReference type="Pfam" id="PF02620">
    <property type="entry name" value="YceD"/>
    <property type="match status" value="1"/>
</dbReference>
<evidence type="ECO:0000256" key="1">
    <source>
        <dbReference type="SAM" id="MobiDB-lite"/>
    </source>
</evidence>
<organism evidence="2">
    <name type="scientific">marine metagenome</name>
    <dbReference type="NCBI Taxonomy" id="408172"/>
    <lineage>
        <taxon>unclassified sequences</taxon>
        <taxon>metagenomes</taxon>
        <taxon>ecological metagenomes</taxon>
    </lineage>
</organism>
<feature type="region of interest" description="Disordered" evidence="1">
    <location>
        <begin position="138"/>
        <end position="167"/>
    </location>
</feature>
<evidence type="ECO:0008006" key="3">
    <source>
        <dbReference type="Google" id="ProtNLM"/>
    </source>
</evidence>
<accession>A0A382GUL3</accession>
<dbReference type="EMBL" id="UINC01057467">
    <property type="protein sequence ID" value="SVB78649.1"/>
    <property type="molecule type" value="Genomic_DNA"/>
</dbReference>
<protein>
    <recommendedName>
        <fullName evidence="3">DUF177 domain-containing protein</fullName>
    </recommendedName>
</protein>
<dbReference type="InterPro" id="IPR003772">
    <property type="entry name" value="YceD"/>
</dbReference>
<proteinExistence type="predicted"/>
<name>A0A382GUL3_9ZZZZ</name>
<sequence length="179" mass="18954">MTGGLRVPVALLRRPGAAPREVRTVAVLDSMRIGTVCVDGDEVVIDLEVGASGMDIVASGAVDVDWTGECRRCLETVSGHLRVEVREVFRSGDAETGDTYPLESDAGEDCIDIGVVARDAVLLALPLSPLCGDDCVGPDPERFPAMPVEEVGSEGEAAEPERDPRWAVLDVLREPGDEG</sequence>
<reference evidence="2" key="1">
    <citation type="submission" date="2018-05" db="EMBL/GenBank/DDBJ databases">
        <authorList>
            <person name="Lanie J.A."/>
            <person name="Ng W.-L."/>
            <person name="Kazmierczak K.M."/>
            <person name="Andrzejewski T.M."/>
            <person name="Davidsen T.M."/>
            <person name="Wayne K.J."/>
            <person name="Tettelin H."/>
            <person name="Glass J.I."/>
            <person name="Rusch D."/>
            <person name="Podicherti R."/>
            <person name="Tsui H.-C.T."/>
            <person name="Winkler M.E."/>
        </authorList>
    </citation>
    <scope>NUCLEOTIDE SEQUENCE</scope>
</reference>